<comment type="pathway">
    <text evidence="6">Isoprenoid biosynthesis; isopentenyl diphosphate biosynthesis via DXP pathway; isopentenyl diphosphate from 1-deoxy-D-xylulose 5-phosphate: step 3/6.</text>
</comment>
<dbReference type="Proteomes" id="UP000177050">
    <property type="component" value="Unassembled WGS sequence"/>
</dbReference>
<dbReference type="InterPro" id="IPR004424">
    <property type="entry name" value="IspE"/>
</dbReference>
<dbReference type="GO" id="GO:0019288">
    <property type="term" value="P:isopentenyl diphosphate biosynthetic process, methylerythritol 4-phosphate pathway"/>
    <property type="evidence" value="ECO:0007669"/>
    <property type="project" value="UniProtKB-UniRule"/>
</dbReference>
<name>A0A1F7L2B2_9BACT</name>
<dbReference type="Gene3D" id="3.30.70.890">
    <property type="entry name" value="GHMP kinase, C-terminal domain"/>
    <property type="match status" value="1"/>
</dbReference>
<dbReference type="InterPro" id="IPR006204">
    <property type="entry name" value="GHMP_kinase_N_dom"/>
</dbReference>
<dbReference type="SUPFAM" id="SSF55060">
    <property type="entry name" value="GHMP Kinase, C-terminal domain"/>
    <property type="match status" value="1"/>
</dbReference>
<organism evidence="8 9">
    <name type="scientific">Candidatus Roizmanbacteria bacterium RIFOXYD1_FULL_38_12</name>
    <dbReference type="NCBI Taxonomy" id="1802093"/>
    <lineage>
        <taxon>Bacteria</taxon>
        <taxon>Candidatus Roizmaniibacteriota</taxon>
    </lineage>
</organism>
<protein>
    <recommendedName>
        <fullName evidence="1 6">4-diphosphocytidyl-2-C-methyl-D-erythritol kinase</fullName>
        <shortName evidence="6">CMK</shortName>
        <ecNumber evidence="6">2.7.1.148</ecNumber>
    </recommendedName>
    <alternativeName>
        <fullName evidence="6">4-(cytidine-5'-diphospho)-2-C-methyl-D-erythritol kinase</fullName>
    </alternativeName>
</protein>
<feature type="active site" evidence="6">
    <location>
        <position position="138"/>
    </location>
</feature>
<accession>A0A1F7L2B2</accession>
<dbReference type="GO" id="GO:0005524">
    <property type="term" value="F:ATP binding"/>
    <property type="evidence" value="ECO:0007669"/>
    <property type="project" value="UniProtKB-UniRule"/>
</dbReference>
<dbReference type="Gene3D" id="3.30.230.10">
    <property type="match status" value="1"/>
</dbReference>
<feature type="domain" description="GHMP kinase N-terminal" evidence="7">
    <location>
        <begin position="67"/>
        <end position="137"/>
    </location>
</feature>
<evidence type="ECO:0000313" key="8">
    <source>
        <dbReference type="EMBL" id="OGK74275.1"/>
    </source>
</evidence>
<dbReference type="UniPathway" id="UPA00056">
    <property type="reaction ID" value="UER00094"/>
</dbReference>
<keyword evidence="5 6" id="KW-0067">ATP-binding</keyword>
<keyword evidence="3 6" id="KW-0547">Nucleotide-binding</keyword>
<comment type="function">
    <text evidence="6">Catalyzes the phosphorylation of the position 2 hydroxy group of 4-diphosphocytidyl-2C-methyl-D-erythritol.</text>
</comment>
<reference evidence="8 9" key="1">
    <citation type="journal article" date="2016" name="Nat. Commun.">
        <title>Thousands of microbial genomes shed light on interconnected biogeochemical processes in an aquifer system.</title>
        <authorList>
            <person name="Anantharaman K."/>
            <person name="Brown C.T."/>
            <person name="Hug L.A."/>
            <person name="Sharon I."/>
            <person name="Castelle C.J."/>
            <person name="Probst A.J."/>
            <person name="Thomas B.C."/>
            <person name="Singh A."/>
            <person name="Wilkins M.J."/>
            <person name="Karaoz U."/>
            <person name="Brodie E.L."/>
            <person name="Williams K.H."/>
            <person name="Hubbard S.S."/>
            <person name="Banfield J.F."/>
        </authorList>
    </citation>
    <scope>NUCLEOTIDE SEQUENCE [LARGE SCALE GENOMIC DNA]</scope>
</reference>
<dbReference type="GO" id="GO:0050515">
    <property type="term" value="F:4-(cytidine 5'-diphospho)-2-C-methyl-D-erythritol kinase activity"/>
    <property type="evidence" value="ECO:0007669"/>
    <property type="project" value="UniProtKB-UniRule"/>
</dbReference>
<evidence type="ECO:0000256" key="6">
    <source>
        <dbReference type="HAMAP-Rule" id="MF_00061"/>
    </source>
</evidence>
<evidence type="ECO:0000313" key="9">
    <source>
        <dbReference type="Proteomes" id="UP000177050"/>
    </source>
</evidence>
<keyword evidence="4 6" id="KW-0418">Kinase</keyword>
<dbReference type="InterPro" id="IPR020568">
    <property type="entry name" value="Ribosomal_Su5_D2-typ_SF"/>
</dbReference>
<keyword evidence="2 6" id="KW-0808">Transferase</keyword>
<evidence type="ECO:0000256" key="5">
    <source>
        <dbReference type="ARBA" id="ARBA00022840"/>
    </source>
</evidence>
<dbReference type="InterPro" id="IPR014721">
    <property type="entry name" value="Ribsml_uS5_D2-typ_fold_subgr"/>
</dbReference>
<dbReference type="EC" id="2.7.1.148" evidence="6"/>
<proteinExistence type="inferred from homology"/>
<dbReference type="GO" id="GO:0016114">
    <property type="term" value="P:terpenoid biosynthetic process"/>
    <property type="evidence" value="ECO:0007669"/>
    <property type="project" value="InterPro"/>
</dbReference>
<keyword evidence="6" id="KW-0414">Isoprene biosynthesis</keyword>
<dbReference type="EMBL" id="MGBR01000001">
    <property type="protein sequence ID" value="OGK74275.1"/>
    <property type="molecule type" value="Genomic_DNA"/>
</dbReference>
<evidence type="ECO:0000256" key="1">
    <source>
        <dbReference type="ARBA" id="ARBA00017473"/>
    </source>
</evidence>
<dbReference type="InterPro" id="IPR036554">
    <property type="entry name" value="GHMP_kinase_C_sf"/>
</dbReference>
<evidence type="ECO:0000256" key="3">
    <source>
        <dbReference type="ARBA" id="ARBA00022741"/>
    </source>
</evidence>
<sequence length="313" mass="36273">MIKAKAYAKLNLNLHVLPDQEYKQKTGYYPIRFINCNLELHDELYFEEQKRTIDFTCDDKELSNGDNFVYKTAFFLKSLINEKERGIRILLKKHIPVKAGLGGGSSDAATTLYYLSRLWNIKLNQNQIHFLLEKIGTDTFYSYKEGVCEVGGYGTENTCIFKVNKNCFFHKRKCLSVNNTDKTCKLSQIPRIWMILVNPEKQKQSTAWMYHNLNLSKIGKNLAMYDALKQAIHKKNKGKIVKSVFNDFEQLVKEGDEETLEIEKRLYNMGADKVFIAGSGPTIVGLYLSKKKSLEASQYLKIKYKQTIWTHTR</sequence>
<dbReference type="AlphaFoldDB" id="A0A1F7L2B2"/>
<gene>
    <name evidence="6" type="primary">ispE</name>
    <name evidence="8" type="ORF">A3K52_05945</name>
</gene>
<dbReference type="SUPFAM" id="SSF54211">
    <property type="entry name" value="Ribosomal protein S5 domain 2-like"/>
    <property type="match status" value="1"/>
</dbReference>
<comment type="caution">
    <text evidence="8">The sequence shown here is derived from an EMBL/GenBank/DDBJ whole genome shotgun (WGS) entry which is preliminary data.</text>
</comment>
<evidence type="ECO:0000256" key="4">
    <source>
        <dbReference type="ARBA" id="ARBA00022777"/>
    </source>
</evidence>
<feature type="active site" evidence="6">
    <location>
        <position position="9"/>
    </location>
</feature>
<dbReference type="PIRSF" id="PIRSF010376">
    <property type="entry name" value="IspE"/>
    <property type="match status" value="1"/>
</dbReference>
<feature type="binding site" evidence="6">
    <location>
        <begin position="96"/>
        <end position="106"/>
    </location>
    <ligand>
        <name>ATP</name>
        <dbReference type="ChEBI" id="CHEBI:30616"/>
    </ligand>
</feature>
<comment type="catalytic activity">
    <reaction evidence="6">
        <text>4-CDP-2-C-methyl-D-erythritol + ATP = 4-CDP-2-C-methyl-D-erythritol 2-phosphate + ADP + H(+)</text>
        <dbReference type="Rhea" id="RHEA:18437"/>
        <dbReference type="ChEBI" id="CHEBI:15378"/>
        <dbReference type="ChEBI" id="CHEBI:30616"/>
        <dbReference type="ChEBI" id="CHEBI:57823"/>
        <dbReference type="ChEBI" id="CHEBI:57919"/>
        <dbReference type="ChEBI" id="CHEBI:456216"/>
        <dbReference type="EC" id="2.7.1.148"/>
    </reaction>
</comment>
<evidence type="ECO:0000259" key="7">
    <source>
        <dbReference type="Pfam" id="PF00288"/>
    </source>
</evidence>
<dbReference type="Pfam" id="PF00288">
    <property type="entry name" value="GHMP_kinases_N"/>
    <property type="match status" value="1"/>
</dbReference>
<dbReference type="PANTHER" id="PTHR43527">
    <property type="entry name" value="4-DIPHOSPHOCYTIDYL-2-C-METHYL-D-ERYTHRITOL KINASE, CHLOROPLASTIC"/>
    <property type="match status" value="1"/>
</dbReference>
<dbReference type="PANTHER" id="PTHR43527:SF2">
    <property type="entry name" value="4-DIPHOSPHOCYTIDYL-2-C-METHYL-D-ERYTHRITOL KINASE, CHLOROPLASTIC"/>
    <property type="match status" value="1"/>
</dbReference>
<evidence type="ECO:0000256" key="2">
    <source>
        <dbReference type="ARBA" id="ARBA00022679"/>
    </source>
</evidence>
<dbReference type="HAMAP" id="MF_00061">
    <property type="entry name" value="IspE"/>
    <property type="match status" value="1"/>
</dbReference>
<comment type="similarity">
    <text evidence="6">Belongs to the GHMP kinase family. IspE subfamily.</text>
</comment>